<keyword evidence="9" id="KW-1185">Reference proteome</keyword>
<evidence type="ECO:0000256" key="5">
    <source>
        <dbReference type="SAM" id="MobiDB-lite"/>
    </source>
</evidence>
<feature type="domain" description="Methyl-accepting transducer" evidence="7">
    <location>
        <begin position="273"/>
        <end position="502"/>
    </location>
</feature>
<dbReference type="InterPro" id="IPR004090">
    <property type="entry name" value="Chemotax_Me-accpt_rcpt"/>
</dbReference>
<dbReference type="EMBL" id="CP002521">
    <property type="protein sequence ID" value="ADX48222.1"/>
    <property type="molecule type" value="Genomic_DNA"/>
</dbReference>
<dbReference type="GeneID" id="34238381"/>
<dbReference type="GO" id="GO:0007165">
    <property type="term" value="P:signal transduction"/>
    <property type="evidence" value="ECO:0007669"/>
    <property type="project" value="UniProtKB-KW"/>
</dbReference>
<feature type="compositionally biased region" description="Low complexity" evidence="5">
    <location>
        <begin position="538"/>
        <end position="595"/>
    </location>
</feature>
<dbReference type="GO" id="GO:0005886">
    <property type="term" value="C:plasma membrane"/>
    <property type="evidence" value="ECO:0007669"/>
    <property type="project" value="TreeGrafter"/>
</dbReference>
<dbReference type="PROSITE" id="PS50111">
    <property type="entry name" value="CHEMOTAXIS_TRANSDUC_2"/>
    <property type="match status" value="1"/>
</dbReference>
<dbReference type="Pfam" id="PF00015">
    <property type="entry name" value="MCPsignal"/>
    <property type="match status" value="1"/>
</dbReference>
<dbReference type="Proteomes" id="UP000002482">
    <property type="component" value="Chromosome"/>
</dbReference>
<organism evidence="8 9">
    <name type="scientific">Paracidovorax avenae (strain ATCC 19860 / DSM 7227 / CCUG 15838 / JCM 20985 / LMG 2117 / NCPPB 1011)</name>
    <name type="common">Acidovorax avenae</name>
    <dbReference type="NCBI Taxonomy" id="643561"/>
    <lineage>
        <taxon>Bacteria</taxon>
        <taxon>Pseudomonadati</taxon>
        <taxon>Pseudomonadota</taxon>
        <taxon>Betaproteobacteria</taxon>
        <taxon>Burkholderiales</taxon>
        <taxon>Comamonadaceae</taxon>
        <taxon>Paracidovorax</taxon>
    </lineage>
</organism>
<dbReference type="InterPro" id="IPR004089">
    <property type="entry name" value="MCPsignal_dom"/>
</dbReference>
<dbReference type="HOGENOM" id="CLU_000445_107_16_4"/>
<dbReference type="KEGG" id="aaa:Acav_4338"/>
<dbReference type="SMART" id="SM00283">
    <property type="entry name" value="MA"/>
    <property type="match status" value="1"/>
</dbReference>
<comment type="similarity">
    <text evidence="2">Belongs to the methyl-accepting chemotaxis (MCP) protein family.</text>
</comment>
<evidence type="ECO:0000256" key="2">
    <source>
        <dbReference type="ARBA" id="ARBA00029447"/>
    </source>
</evidence>
<evidence type="ECO:0000256" key="4">
    <source>
        <dbReference type="SAM" id="Coils"/>
    </source>
</evidence>
<evidence type="ECO:0000256" key="1">
    <source>
        <dbReference type="ARBA" id="ARBA00004370"/>
    </source>
</evidence>
<evidence type="ECO:0000256" key="6">
    <source>
        <dbReference type="SAM" id="Phobius"/>
    </source>
</evidence>
<dbReference type="Gene3D" id="1.10.287.950">
    <property type="entry name" value="Methyl-accepting chemotaxis protein"/>
    <property type="match status" value="1"/>
</dbReference>
<reference evidence="8" key="1">
    <citation type="submission" date="2011-02" db="EMBL/GenBank/DDBJ databases">
        <title>Complete sequence of Acidovorax avenae subsp. avenae ATCC 19860.</title>
        <authorList>
            <consortium name="US DOE Joint Genome Institute"/>
            <person name="Lucas S."/>
            <person name="Copeland A."/>
            <person name="Lapidus A."/>
            <person name="Cheng J.-F."/>
            <person name="Goodwin L."/>
            <person name="Pitluck S."/>
            <person name="Chertkov O."/>
            <person name="Held B."/>
            <person name="Detter J.C."/>
            <person name="Han C."/>
            <person name="Tapia R."/>
            <person name="Land M."/>
            <person name="Hauser L."/>
            <person name="Kyrpides N."/>
            <person name="Ivanova N."/>
            <person name="Ovchinnikova G."/>
            <person name="Pagani I."/>
            <person name="Gordon S."/>
            <person name="Woyke T."/>
        </authorList>
    </citation>
    <scope>NUCLEOTIDE SEQUENCE</scope>
    <source>
        <strain evidence="8">ATCC 19860</strain>
    </source>
</reference>
<evidence type="ECO:0000313" key="8">
    <source>
        <dbReference type="EMBL" id="ADX48222.1"/>
    </source>
</evidence>
<feature type="region of interest" description="Disordered" evidence="5">
    <location>
        <begin position="537"/>
        <end position="606"/>
    </location>
</feature>
<gene>
    <name evidence="8" type="ordered locus">Acav_4338</name>
</gene>
<evidence type="ECO:0000256" key="3">
    <source>
        <dbReference type="PROSITE-ProRule" id="PRU00284"/>
    </source>
</evidence>
<protein>
    <submittedName>
        <fullName evidence="8">Methyl-accepting chemotaxis sensory transducer</fullName>
    </submittedName>
</protein>
<dbReference type="InterPro" id="IPR051310">
    <property type="entry name" value="MCP_chemotaxis"/>
</dbReference>
<proteinExistence type="inferred from homology"/>
<dbReference type="CDD" id="cd11386">
    <property type="entry name" value="MCP_signal"/>
    <property type="match status" value="1"/>
</dbReference>
<dbReference type="GO" id="GO:0004888">
    <property type="term" value="F:transmembrane signaling receptor activity"/>
    <property type="evidence" value="ECO:0007669"/>
    <property type="project" value="InterPro"/>
</dbReference>
<feature type="transmembrane region" description="Helical" evidence="6">
    <location>
        <begin position="12"/>
        <end position="31"/>
    </location>
</feature>
<keyword evidence="6" id="KW-0472">Membrane</keyword>
<sequence>MNFLKNIRLGAMLGTGFAIVIAIGFLVAAYGRIQLDRTGSNLQTLSRDRLDILLHLQQVKDNTNVVARAVRNLALLEDDASMAEEKKRLDGVIAETSELMGKLQQRVRSPEGRALMDRIGEARPQFLATVEKAAKLGLANDMVNARTVLLGEMRTAQNAYFKAVEDMIAYQRKMTTDMAETASSDANAAGNTMIVLAVLSAALGALVAWSITRQVKGQLGGEPAYAAQIAQEVARGNLAVHVDLRPGDSSSVLAAMGAMRANLAQVVSEVRHSSESIATGASQIATGNADLSQRTEEQASNLQETAASMEQMNSTVKQNADTVRTASQLASSASATAARGGEVVGNVVRTMQDITDSSRKIGDIIGVIDSIAFQTNILALNAAVEAARAGEQGRGFAVVASEVRTLAQRSAQAAKEIKALIGESVSKVETGSQLVGEAGSTMGEIVEQARRVADLIAEIGAATHEQEQGISQVSDAVNQLDQVTQQNAALVEESAAAADSLNSQAARLVQLVSVFQVDANASQAVIAQAQSRSRDTARAASAALQHAKAPAASPRPAPGIATAPKHPAPAQASAAGAARPALPPAQTAAPAPARASSQNNDDWETF</sequence>
<dbReference type="PANTHER" id="PTHR43531">
    <property type="entry name" value="PROTEIN ICFG"/>
    <property type="match status" value="1"/>
</dbReference>
<dbReference type="AlphaFoldDB" id="F0Q7P0"/>
<dbReference type="PRINTS" id="PR00260">
    <property type="entry name" value="CHEMTRNSDUCR"/>
</dbReference>
<dbReference type="Pfam" id="PF12729">
    <property type="entry name" value="4HB_MCP_1"/>
    <property type="match status" value="1"/>
</dbReference>
<dbReference type="InterPro" id="IPR047347">
    <property type="entry name" value="YvaQ-like_sensor"/>
</dbReference>
<dbReference type="GO" id="GO:0006935">
    <property type="term" value="P:chemotaxis"/>
    <property type="evidence" value="ECO:0007669"/>
    <property type="project" value="InterPro"/>
</dbReference>
<dbReference type="InterPro" id="IPR024478">
    <property type="entry name" value="HlyB_4HB_MCP"/>
</dbReference>
<dbReference type="OrthoDB" id="9763018at2"/>
<feature type="coiled-coil region" evidence="4">
    <location>
        <begin position="292"/>
        <end position="319"/>
    </location>
</feature>
<comment type="subcellular location">
    <subcellularLocation>
        <location evidence="1">Membrane</location>
    </subcellularLocation>
</comment>
<evidence type="ECO:0000313" key="9">
    <source>
        <dbReference type="Proteomes" id="UP000002482"/>
    </source>
</evidence>
<accession>F0Q7P0</accession>
<name>F0Q7P0_PARA1</name>
<keyword evidence="6" id="KW-0812">Transmembrane</keyword>
<keyword evidence="6" id="KW-1133">Transmembrane helix</keyword>
<dbReference type="SUPFAM" id="SSF58104">
    <property type="entry name" value="Methyl-accepting chemotaxis protein (MCP) signaling domain"/>
    <property type="match status" value="1"/>
</dbReference>
<dbReference type="FunFam" id="1.10.287.950:FF:000001">
    <property type="entry name" value="Methyl-accepting chemotaxis sensory transducer"/>
    <property type="match status" value="1"/>
</dbReference>
<dbReference type="CDD" id="cd19411">
    <property type="entry name" value="MCP2201-like_sensor"/>
    <property type="match status" value="1"/>
</dbReference>
<dbReference type="PANTHER" id="PTHR43531:SF5">
    <property type="entry name" value="METHYL-ACCEPTING CHEMOTAXIS PROTEIN III"/>
    <property type="match status" value="1"/>
</dbReference>
<evidence type="ECO:0000259" key="7">
    <source>
        <dbReference type="PROSITE" id="PS50111"/>
    </source>
</evidence>
<keyword evidence="3" id="KW-0807">Transducer</keyword>
<dbReference type="RefSeq" id="WP_013596689.1">
    <property type="nucleotide sequence ID" value="NC_015138.1"/>
</dbReference>
<keyword evidence="4" id="KW-0175">Coiled coil</keyword>